<organism evidence="1 2">
    <name type="scientific">Zea mays</name>
    <name type="common">Maize</name>
    <dbReference type="NCBI Taxonomy" id="4577"/>
    <lineage>
        <taxon>Eukaryota</taxon>
        <taxon>Viridiplantae</taxon>
        <taxon>Streptophyta</taxon>
        <taxon>Embryophyta</taxon>
        <taxon>Tracheophyta</taxon>
        <taxon>Spermatophyta</taxon>
        <taxon>Magnoliopsida</taxon>
        <taxon>Liliopsida</taxon>
        <taxon>Poales</taxon>
        <taxon>Poaceae</taxon>
        <taxon>PACMAD clade</taxon>
        <taxon>Panicoideae</taxon>
        <taxon>Andropogonodae</taxon>
        <taxon>Andropogoneae</taxon>
        <taxon>Tripsacinae</taxon>
        <taxon>Zea</taxon>
    </lineage>
</organism>
<reference evidence="1" key="2">
    <citation type="submission" date="2019-07" db="EMBL/GenBank/DDBJ databases">
        <authorList>
            <person name="Seetharam A."/>
            <person name="Woodhouse M."/>
            <person name="Cannon E."/>
        </authorList>
    </citation>
    <scope>NUCLEOTIDE SEQUENCE [LARGE SCALE GENOMIC DNA]</scope>
    <source>
        <strain evidence="1">cv. B73</strain>
    </source>
</reference>
<reference evidence="2" key="1">
    <citation type="journal article" date="2009" name="Science">
        <title>The B73 maize genome: complexity, diversity, and dynamics.</title>
        <authorList>
            <person name="Schnable P.S."/>
            <person name="Ware D."/>
            <person name="Fulton R.S."/>
            <person name="Stein J.C."/>
            <person name="Wei F."/>
            <person name="Pasternak S."/>
            <person name="Liang C."/>
            <person name="Zhang J."/>
            <person name="Fulton L."/>
            <person name="Graves T.A."/>
            <person name="Minx P."/>
            <person name="Reily A.D."/>
            <person name="Courtney L."/>
            <person name="Kruchowski S.S."/>
            <person name="Tomlinson C."/>
            <person name="Strong C."/>
            <person name="Delehaunty K."/>
            <person name="Fronick C."/>
            <person name="Courtney B."/>
            <person name="Rock S.M."/>
            <person name="Belter E."/>
            <person name="Du F."/>
            <person name="Kim K."/>
            <person name="Abbott R.M."/>
            <person name="Cotton M."/>
            <person name="Levy A."/>
            <person name="Marchetto P."/>
            <person name="Ochoa K."/>
            <person name="Jackson S.M."/>
            <person name="Gillam B."/>
            <person name="Chen W."/>
            <person name="Yan L."/>
            <person name="Higginbotham J."/>
            <person name="Cardenas M."/>
            <person name="Waligorski J."/>
            <person name="Applebaum E."/>
            <person name="Phelps L."/>
            <person name="Falcone J."/>
            <person name="Kanchi K."/>
            <person name="Thane T."/>
            <person name="Scimone A."/>
            <person name="Thane N."/>
            <person name="Henke J."/>
            <person name="Wang T."/>
            <person name="Ruppert J."/>
            <person name="Shah N."/>
            <person name="Rotter K."/>
            <person name="Hodges J."/>
            <person name="Ingenthron E."/>
            <person name="Cordes M."/>
            <person name="Kohlberg S."/>
            <person name="Sgro J."/>
            <person name="Delgado B."/>
            <person name="Mead K."/>
            <person name="Chinwalla A."/>
            <person name="Leonard S."/>
            <person name="Crouse K."/>
            <person name="Collura K."/>
            <person name="Kudrna D."/>
            <person name="Currie J."/>
            <person name="He R."/>
            <person name="Angelova A."/>
            <person name="Rajasekar S."/>
            <person name="Mueller T."/>
            <person name="Lomeli R."/>
            <person name="Scara G."/>
            <person name="Ko A."/>
            <person name="Delaney K."/>
            <person name="Wissotski M."/>
            <person name="Lopez G."/>
            <person name="Campos D."/>
            <person name="Braidotti M."/>
            <person name="Ashley E."/>
            <person name="Golser W."/>
            <person name="Kim H."/>
            <person name="Lee S."/>
            <person name="Lin J."/>
            <person name="Dujmic Z."/>
            <person name="Kim W."/>
            <person name="Talag J."/>
            <person name="Zuccolo A."/>
            <person name="Fan C."/>
            <person name="Sebastian A."/>
            <person name="Kramer M."/>
            <person name="Spiegel L."/>
            <person name="Nascimento L."/>
            <person name="Zutavern T."/>
            <person name="Miller B."/>
            <person name="Ambroise C."/>
            <person name="Muller S."/>
            <person name="Spooner W."/>
            <person name="Narechania A."/>
            <person name="Ren L."/>
            <person name="Wei S."/>
            <person name="Kumari S."/>
            <person name="Faga B."/>
            <person name="Levy M.J."/>
            <person name="McMahan L."/>
            <person name="Van Buren P."/>
            <person name="Vaughn M.W."/>
            <person name="Ying K."/>
            <person name="Yeh C.-T."/>
            <person name="Emrich S.J."/>
            <person name="Jia Y."/>
            <person name="Kalyanaraman A."/>
            <person name="Hsia A.-P."/>
            <person name="Barbazuk W.B."/>
            <person name="Baucom R.S."/>
            <person name="Brutnell T.P."/>
            <person name="Carpita N.C."/>
            <person name="Chaparro C."/>
            <person name="Chia J.-M."/>
            <person name="Deragon J.-M."/>
            <person name="Estill J.C."/>
            <person name="Fu Y."/>
            <person name="Jeddeloh J.A."/>
            <person name="Han Y."/>
            <person name="Lee H."/>
            <person name="Li P."/>
            <person name="Lisch D.R."/>
            <person name="Liu S."/>
            <person name="Liu Z."/>
            <person name="Nagel D.H."/>
            <person name="McCann M.C."/>
            <person name="SanMiguel P."/>
            <person name="Myers A.M."/>
            <person name="Nettleton D."/>
            <person name="Nguyen J."/>
            <person name="Penning B.W."/>
            <person name="Ponnala L."/>
            <person name="Schneider K.L."/>
            <person name="Schwartz D.C."/>
            <person name="Sharma A."/>
            <person name="Soderlund C."/>
            <person name="Springer N.M."/>
            <person name="Sun Q."/>
            <person name="Wang H."/>
            <person name="Waterman M."/>
            <person name="Westerman R."/>
            <person name="Wolfgruber T.K."/>
            <person name="Yang L."/>
            <person name="Yu Y."/>
            <person name="Zhang L."/>
            <person name="Zhou S."/>
            <person name="Zhu Q."/>
            <person name="Bennetzen J.L."/>
            <person name="Dawe R.K."/>
            <person name="Jiang J."/>
            <person name="Jiang N."/>
            <person name="Presting G.G."/>
            <person name="Wessler S.R."/>
            <person name="Aluru S."/>
            <person name="Martienssen R.A."/>
            <person name="Clifton S.W."/>
            <person name="McCombie W.R."/>
            <person name="Wing R.A."/>
            <person name="Wilson R.K."/>
        </authorList>
    </citation>
    <scope>NUCLEOTIDE SEQUENCE [LARGE SCALE GENOMIC DNA]</scope>
    <source>
        <strain evidence="2">cv. B73</strain>
    </source>
</reference>
<dbReference type="InParanoid" id="A0A804PRE5"/>
<accession>A0A804PRE5</accession>
<reference evidence="1" key="3">
    <citation type="submission" date="2021-05" db="UniProtKB">
        <authorList>
            <consortium name="EnsemblPlants"/>
        </authorList>
    </citation>
    <scope>IDENTIFICATION</scope>
    <source>
        <strain evidence="1">cv. B73</strain>
    </source>
</reference>
<keyword evidence="2" id="KW-1185">Reference proteome</keyword>
<protein>
    <submittedName>
        <fullName evidence="1">Uncharacterized protein</fullName>
    </submittedName>
</protein>
<name>A0A804PRE5_MAIZE</name>
<evidence type="ECO:0000313" key="1">
    <source>
        <dbReference type="EnsemblPlants" id="Zm00001eb264690_P001"/>
    </source>
</evidence>
<evidence type="ECO:0000313" key="2">
    <source>
        <dbReference type="Proteomes" id="UP000007305"/>
    </source>
</evidence>
<dbReference type="Proteomes" id="UP000007305">
    <property type="component" value="Chromosome 6"/>
</dbReference>
<dbReference type="Gramene" id="Zm00001eb264690_T001">
    <property type="protein sequence ID" value="Zm00001eb264690_P001"/>
    <property type="gene ID" value="Zm00001eb264690"/>
</dbReference>
<proteinExistence type="predicted"/>
<sequence>MVYVTANNFMYNKLVTLACVDQRIVFQIMYVEKRPRQPNELAIYHSRVFCYLDPSILLLRLLLLCFTHTKHGKIG</sequence>
<dbReference type="AlphaFoldDB" id="A0A804PRE5"/>
<dbReference type="EnsemblPlants" id="Zm00001eb264690_T001">
    <property type="protein sequence ID" value="Zm00001eb264690_P001"/>
    <property type="gene ID" value="Zm00001eb264690"/>
</dbReference>